<dbReference type="RefSeq" id="WP_023659651.1">
    <property type="nucleotide sequence ID" value="NZ_CM002299.1"/>
</dbReference>
<reference evidence="2 3" key="2">
    <citation type="journal article" date="2009" name="PLoS ONE">
        <title>The photosynthetic apparatus and its regulation in the aerobic gammaproteobacterium Congregibacter litoralis gen. nov., sp. nov.</title>
        <authorList>
            <person name="Spring S."/>
            <person name="Lunsdorf H."/>
            <person name="Fuchs B.M."/>
            <person name="Tindall B.J."/>
        </authorList>
    </citation>
    <scope>NUCLEOTIDE SEQUENCE [LARGE SCALE GENOMIC DNA]</scope>
    <source>
        <strain evidence="2">KT71</strain>
    </source>
</reference>
<gene>
    <name evidence="2" type="ORF">KT71_13924</name>
</gene>
<dbReference type="Proteomes" id="UP000019205">
    <property type="component" value="Chromosome"/>
</dbReference>
<comment type="caution">
    <text evidence="2">The sequence shown here is derived from an EMBL/GenBank/DDBJ whole genome shotgun (WGS) entry which is preliminary data.</text>
</comment>
<name>A4AE47_9GAMM</name>
<dbReference type="InterPro" id="IPR009649">
    <property type="entry name" value="TraU"/>
</dbReference>
<feature type="signal peptide" evidence="1">
    <location>
        <begin position="1"/>
        <end position="33"/>
    </location>
</feature>
<sequence>MKSPSPKRYCTQLHRRLVLVLVTLIGTHITSHAATMTTAEIISQTTTGALGCTRWMPVGACFWLRCSWTGCSIETSLKVGHYNPDLVVSAYNDLGNNPWVAIRAALGLAQRTAAQGVLGSLLPIPVGSAGNRTEGAGGPRDHRNLVFRETDAIGHPITSLTGATTGLLCASQTTAFVPYFQSALDALAWRQEIPEIFYAASWVPGLREIGSWPLQTWGSVHPRTGWTTQAEEPKAAAINAQRAADIVTRASQPHVYLPLSASSYVSNYHTSIVDNWVENEDGEPVNQWEPSFSGQRVWPAGPIREKDARTGMWQMLAPRAESTCNVFGVNDLASVSGWGGGKVDGAGDYVWNLWRPYQCCRRRGQVFLHSINWMAYPP</sequence>
<accession>A4AE47</accession>
<dbReference type="eggNOG" id="ENOG502Z7HX">
    <property type="taxonomic scope" value="Bacteria"/>
</dbReference>
<organism evidence="2 3">
    <name type="scientific">Congregibacter litoralis KT71</name>
    <dbReference type="NCBI Taxonomy" id="314285"/>
    <lineage>
        <taxon>Bacteria</taxon>
        <taxon>Pseudomonadati</taxon>
        <taxon>Pseudomonadota</taxon>
        <taxon>Gammaproteobacteria</taxon>
        <taxon>Cellvibrionales</taxon>
        <taxon>Halieaceae</taxon>
        <taxon>Congregibacter</taxon>
    </lineage>
</organism>
<feature type="chain" id="PRO_5002664491" evidence="1">
    <location>
        <begin position="34"/>
        <end position="378"/>
    </location>
</feature>
<dbReference type="STRING" id="314285.KT71_13924"/>
<evidence type="ECO:0000256" key="1">
    <source>
        <dbReference type="SAM" id="SignalP"/>
    </source>
</evidence>
<proteinExistence type="predicted"/>
<reference evidence="2 3" key="1">
    <citation type="journal article" date="2007" name="Proc. Natl. Acad. Sci. U.S.A.">
        <title>Characterization of a marine gammaproteobacterium capable of aerobic anoxygenic photosynthesis.</title>
        <authorList>
            <person name="Fuchs B.M."/>
            <person name="Spring S."/>
            <person name="Teeling H."/>
            <person name="Quast C."/>
            <person name="Wulf J."/>
            <person name="Schattenhofer M."/>
            <person name="Yan S."/>
            <person name="Ferriera S."/>
            <person name="Johnson J."/>
            <person name="Glockner F.O."/>
            <person name="Amann R."/>
        </authorList>
    </citation>
    <scope>NUCLEOTIDE SEQUENCE [LARGE SCALE GENOMIC DNA]</scope>
    <source>
        <strain evidence="2">KT71</strain>
    </source>
</reference>
<dbReference type="HOGENOM" id="CLU_052140_0_0_6"/>
<dbReference type="OrthoDB" id="8435546at2"/>
<evidence type="ECO:0000313" key="3">
    <source>
        <dbReference type="Proteomes" id="UP000019205"/>
    </source>
</evidence>
<keyword evidence="3" id="KW-1185">Reference proteome</keyword>
<dbReference type="AlphaFoldDB" id="A4AE47"/>
<protein>
    <submittedName>
        <fullName evidence="2">Integrating conjugative element protein family</fullName>
    </submittedName>
</protein>
<dbReference type="InterPro" id="IPR026331">
    <property type="entry name" value="PFL_4710"/>
</dbReference>
<evidence type="ECO:0000313" key="2">
    <source>
        <dbReference type="EMBL" id="EAQ95739.2"/>
    </source>
</evidence>
<dbReference type="NCBIfam" id="TIGR03756">
    <property type="entry name" value="conj_TIGR03756"/>
    <property type="match status" value="1"/>
</dbReference>
<keyword evidence="1" id="KW-0732">Signal</keyword>
<dbReference type="Pfam" id="PF06834">
    <property type="entry name" value="TraU"/>
    <property type="match status" value="1"/>
</dbReference>
<dbReference type="EMBL" id="AAOA02000001">
    <property type="protein sequence ID" value="EAQ95739.2"/>
    <property type="molecule type" value="Genomic_DNA"/>
</dbReference>